<reference evidence="2 3" key="1">
    <citation type="journal article" date="2019" name="G3 (Bethesda)">
        <title>Sequencing of a Wild Apple (Malus baccata) Genome Unravels the Differences Between Cultivated and Wild Apple Species Regarding Disease Resistance and Cold Tolerance.</title>
        <authorList>
            <person name="Chen X."/>
        </authorList>
    </citation>
    <scope>NUCLEOTIDE SEQUENCE [LARGE SCALE GENOMIC DNA]</scope>
    <source>
        <strain evidence="3">cv. Shandingzi</strain>
        <tissue evidence="2">Leaves</tissue>
    </source>
</reference>
<comment type="caution">
    <text evidence="2">The sequence shown here is derived from an EMBL/GenBank/DDBJ whole genome shotgun (WGS) entry which is preliminary data.</text>
</comment>
<evidence type="ECO:0000313" key="3">
    <source>
        <dbReference type="Proteomes" id="UP000315295"/>
    </source>
</evidence>
<gene>
    <name evidence="2" type="ORF">C1H46_028466</name>
</gene>
<evidence type="ECO:0000313" key="2">
    <source>
        <dbReference type="EMBL" id="TQD85987.1"/>
    </source>
</evidence>
<name>A0A540LHN9_MALBA</name>
<dbReference type="AlphaFoldDB" id="A0A540LHN9"/>
<dbReference type="PANTHER" id="PTHR31008">
    <property type="entry name" value="COP1-INTERACTING PROTEIN-RELATED"/>
    <property type="match status" value="1"/>
</dbReference>
<dbReference type="Proteomes" id="UP000315295">
    <property type="component" value="Unassembled WGS sequence"/>
</dbReference>
<dbReference type="PANTHER" id="PTHR31008:SF5">
    <property type="entry name" value="EXPRESSED PROTEIN"/>
    <property type="match status" value="1"/>
</dbReference>
<dbReference type="EMBL" id="VIEB01000581">
    <property type="protein sequence ID" value="TQD85987.1"/>
    <property type="molecule type" value="Genomic_DNA"/>
</dbReference>
<proteinExistence type="predicted"/>
<feature type="compositionally biased region" description="Basic and acidic residues" evidence="1">
    <location>
        <begin position="160"/>
        <end position="169"/>
    </location>
</feature>
<feature type="region of interest" description="Disordered" evidence="1">
    <location>
        <begin position="138"/>
        <end position="200"/>
    </location>
</feature>
<keyword evidence="3" id="KW-1185">Reference proteome</keyword>
<protein>
    <submittedName>
        <fullName evidence="2">Uncharacterized protein</fullName>
    </submittedName>
</protein>
<sequence>MGWSRYEALVSSDGEVEKLAGGALEPLLPHFPEVNELHCKGSNANLTLRLPKSLHGAAWFTKSTLTRFLQITGSPDVMHTVTATEKEISQLEDAKKFHVSLYGQSGNFGDDNVETDGSAQISKPMNFATPVKYSVSPAKAAQVERQSSTESGESSESSDEERTSAERSRSLMRSAAPRSLFQKRVNMNTQTRNLRAMHEG</sequence>
<evidence type="ECO:0000256" key="1">
    <source>
        <dbReference type="SAM" id="MobiDB-lite"/>
    </source>
</evidence>
<feature type="compositionally biased region" description="Low complexity" evidence="1">
    <location>
        <begin position="144"/>
        <end position="155"/>
    </location>
</feature>
<accession>A0A540LHN9</accession>
<organism evidence="2 3">
    <name type="scientific">Malus baccata</name>
    <name type="common">Siberian crab apple</name>
    <name type="synonym">Pyrus baccata</name>
    <dbReference type="NCBI Taxonomy" id="106549"/>
    <lineage>
        <taxon>Eukaryota</taxon>
        <taxon>Viridiplantae</taxon>
        <taxon>Streptophyta</taxon>
        <taxon>Embryophyta</taxon>
        <taxon>Tracheophyta</taxon>
        <taxon>Spermatophyta</taxon>
        <taxon>Magnoliopsida</taxon>
        <taxon>eudicotyledons</taxon>
        <taxon>Gunneridae</taxon>
        <taxon>Pentapetalae</taxon>
        <taxon>rosids</taxon>
        <taxon>fabids</taxon>
        <taxon>Rosales</taxon>
        <taxon>Rosaceae</taxon>
        <taxon>Amygdaloideae</taxon>
        <taxon>Maleae</taxon>
        <taxon>Malus</taxon>
    </lineage>
</organism>
<dbReference type="STRING" id="106549.A0A540LHN9"/>